<dbReference type="Proteomes" id="UP000053989">
    <property type="component" value="Unassembled WGS sequence"/>
</dbReference>
<evidence type="ECO:0000256" key="5">
    <source>
        <dbReference type="ARBA" id="ARBA00022617"/>
    </source>
</evidence>
<dbReference type="InterPro" id="IPR050121">
    <property type="entry name" value="Cytochrome_P450_monoxygenase"/>
</dbReference>
<keyword evidence="6" id="KW-0812">Transmembrane</keyword>
<dbReference type="SUPFAM" id="SSF48264">
    <property type="entry name" value="Cytochrome P450"/>
    <property type="match status" value="1"/>
</dbReference>
<comment type="subcellular location">
    <subcellularLocation>
        <location evidence="2">Membrane</location>
    </subcellularLocation>
</comment>
<organism evidence="15 16">
    <name type="scientific">Scleroderma citrinum Foug A</name>
    <dbReference type="NCBI Taxonomy" id="1036808"/>
    <lineage>
        <taxon>Eukaryota</taxon>
        <taxon>Fungi</taxon>
        <taxon>Dikarya</taxon>
        <taxon>Basidiomycota</taxon>
        <taxon>Agaricomycotina</taxon>
        <taxon>Agaricomycetes</taxon>
        <taxon>Agaricomycetidae</taxon>
        <taxon>Boletales</taxon>
        <taxon>Sclerodermatineae</taxon>
        <taxon>Sclerodermataceae</taxon>
        <taxon>Scleroderma</taxon>
    </lineage>
</organism>
<proteinExistence type="inferred from homology"/>
<dbReference type="HOGENOM" id="CLU_001570_5_11_1"/>
<keyword evidence="16" id="KW-1185">Reference proteome</keyword>
<feature type="binding site" description="axial binding residue" evidence="13">
    <location>
        <position position="477"/>
    </location>
    <ligand>
        <name>heme</name>
        <dbReference type="ChEBI" id="CHEBI:30413"/>
    </ligand>
    <ligandPart>
        <name>Fe</name>
        <dbReference type="ChEBI" id="CHEBI:18248"/>
    </ligandPart>
</feature>
<dbReference type="PANTHER" id="PTHR24305">
    <property type="entry name" value="CYTOCHROME P450"/>
    <property type="match status" value="1"/>
</dbReference>
<dbReference type="PRINTS" id="PR00385">
    <property type="entry name" value="P450"/>
</dbReference>
<evidence type="ECO:0000256" key="8">
    <source>
        <dbReference type="ARBA" id="ARBA00022989"/>
    </source>
</evidence>
<dbReference type="AlphaFoldDB" id="A0A0C3DQQ7"/>
<evidence type="ECO:0008006" key="17">
    <source>
        <dbReference type="Google" id="ProtNLM"/>
    </source>
</evidence>
<evidence type="ECO:0000256" key="1">
    <source>
        <dbReference type="ARBA" id="ARBA00001971"/>
    </source>
</evidence>
<keyword evidence="5 13" id="KW-0349">Heme</keyword>
<dbReference type="Pfam" id="PF00067">
    <property type="entry name" value="p450"/>
    <property type="match status" value="1"/>
</dbReference>
<evidence type="ECO:0000256" key="7">
    <source>
        <dbReference type="ARBA" id="ARBA00022723"/>
    </source>
</evidence>
<evidence type="ECO:0000256" key="12">
    <source>
        <dbReference type="ARBA" id="ARBA00023136"/>
    </source>
</evidence>
<evidence type="ECO:0000256" key="9">
    <source>
        <dbReference type="ARBA" id="ARBA00023002"/>
    </source>
</evidence>
<name>A0A0C3DQQ7_9AGAM</name>
<evidence type="ECO:0000313" key="15">
    <source>
        <dbReference type="EMBL" id="KIM58519.1"/>
    </source>
</evidence>
<accession>A0A0C3DQQ7</accession>
<keyword evidence="12" id="KW-0472">Membrane</keyword>
<dbReference type="OrthoDB" id="1470350at2759"/>
<keyword evidence="9 14" id="KW-0560">Oxidoreductase</keyword>
<dbReference type="InterPro" id="IPR002403">
    <property type="entry name" value="Cyt_P450_E_grp-IV"/>
</dbReference>
<dbReference type="InParanoid" id="A0A0C3DQQ7"/>
<reference evidence="16" key="2">
    <citation type="submission" date="2015-01" db="EMBL/GenBank/DDBJ databases">
        <title>Evolutionary Origins and Diversification of the Mycorrhizal Mutualists.</title>
        <authorList>
            <consortium name="DOE Joint Genome Institute"/>
            <consortium name="Mycorrhizal Genomics Consortium"/>
            <person name="Kohler A."/>
            <person name="Kuo A."/>
            <person name="Nagy L.G."/>
            <person name="Floudas D."/>
            <person name="Copeland A."/>
            <person name="Barry K.W."/>
            <person name="Cichocki N."/>
            <person name="Veneault-Fourrey C."/>
            <person name="LaButti K."/>
            <person name="Lindquist E.A."/>
            <person name="Lipzen A."/>
            <person name="Lundell T."/>
            <person name="Morin E."/>
            <person name="Murat C."/>
            <person name="Riley R."/>
            <person name="Ohm R."/>
            <person name="Sun H."/>
            <person name="Tunlid A."/>
            <person name="Henrissat B."/>
            <person name="Grigoriev I.V."/>
            <person name="Hibbett D.S."/>
            <person name="Martin F."/>
        </authorList>
    </citation>
    <scope>NUCLEOTIDE SEQUENCE [LARGE SCALE GENOMIC DNA]</scope>
    <source>
        <strain evidence="16">Foug A</strain>
    </source>
</reference>
<comment type="similarity">
    <text evidence="4 14">Belongs to the cytochrome P450 family.</text>
</comment>
<keyword evidence="8" id="KW-1133">Transmembrane helix</keyword>
<dbReference type="STRING" id="1036808.A0A0C3DQQ7"/>
<keyword evidence="10 13" id="KW-0408">Iron</keyword>
<dbReference type="InterPro" id="IPR017972">
    <property type="entry name" value="Cyt_P450_CS"/>
</dbReference>
<evidence type="ECO:0000256" key="13">
    <source>
        <dbReference type="PIRSR" id="PIRSR602403-1"/>
    </source>
</evidence>
<dbReference type="InterPro" id="IPR036396">
    <property type="entry name" value="Cyt_P450_sf"/>
</dbReference>
<dbReference type="GO" id="GO:0004497">
    <property type="term" value="F:monooxygenase activity"/>
    <property type="evidence" value="ECO:0007669"/>
    <property type="project" value="UniProtKB-KW"/>
</dbReference>
<evidence type="ECO:0000256" key="10">
    <source>
        <dbReference type="ARBA" id="ARBA00023004"/>
    </source>
</evidence>
<dbReference type="PRINTS" id="PR00465">
    <property type="entry name" value="EP450IV"/>
</dbReference>
<dbReference type="GO" id="GO:0005506">
    <property type="term" value="F:iron ion binding"/>
    <property type="evidence" value="ECO:0007669"/>
    <property type="project" value="InterPro"/>
</dbReference>
<dbReference type="PROSITE" id="PS00086">
    <property type="entry name" value="CYTOCHROME_P450"/>
    <property type="match status" value="1"/>
</dbReference>
<evidence type="ECO:0000256" key="14">
    <source>
        <dbReference type="RuleBase" id="RU000461"/>
    </source>
</evidence>
<dbReference type="InterPro" id="IPR001128">
    <property type="entry name" value="Cyt_P450"/>
</dbReference>
<dbReference type="GO" id="GO:0020037">
    <property type="term" value="F:heme binding"/>
    <property type="evidence" value="ECO:0007669"/>
    <property type="project" value="InterPro"/>
</dbReference>
<dbReference type="GO" id="GO:0016020">
    <property type="term" value="C:membrane"/>
    <property type="evidence" value="ECO:0007669"/>
    <property type="project" value="UniProtKB-SubCell"/>
</dbReference>
<dbReference type="EMBL" id="KN822085">
    <property type="protein sequence ID" value="KIM58519.1"/>
    <property type="molecule type" value="Genomic_DNA"/>
</dbReference>
<evidence type="ECO:0000256" key="6">
    <source>
        <dbReference type="ARBA" id="ARBA00022692"/>
    </source>
</evidence>
<gene>
    <name evidence="15" type="ORF">SCLCIDRAFT_16779</name>
</gene>
<keyword evidence="7 13" id="KW-0479">Metal-binding</keyword>
<dbReference type="PANTHER" id="PTHR24305:SF166">
    <property type="entry name" value="CYTOCHROME P450 12A4, MITOCHONDRIAL-RELATED"/>
    <property type="match status" value="1"/>
</dbReference>
<comment type="pathway">
    <text evidence="3">Secondary metabolite biosynthesis; terpenoid biosynthesis.</text>
</comment>
<protein>
    <recommendedName>
        <fullName evidence="17">Cytochrome P450</fullName>
    </recommendedName>
</protein>
<evidence type="ECO:0000256" key="2">
    <source>
        <dbReference type="ARBA" id="ARBA00004370"/>
    </source>
</evidence>
<dbReference type="GO" id="GO:0016705">
    <property type="term" value="F:oxidoreductase activity, acting on paired donors, with incorporation or reduction of molecular oxygen"/>
    <property type="evidence" value="ECO:0007669"/>
    <property type="project" value="InterPro"/>
</dbReference>
<sequence length="544" mass="61331">MDHLLVTLCLVSVVSIIYRRFSRVSLSQIRGPKPASYLLGNLVELYQSQAGEPDFRWQGLYGDIIRIKGILGEDLLMVADPKALQWICATAGYDFPKSPERRVQSLFMNGKSIVWVEGDDHKRHRKILSPGFGVPESREFLAVARASAEAMTAKWMDAIQTNSDGRAVLDFASWISRATLDAIVEASFDVRLNCIQDADNVLARSYNGMLMNIYGTPSARQIFIQEALKYLPTSLLEYWFERSSNPRFQRVRQTRAVATAQAKDMVTEKAEFLLQGKGSKDIFTLLVKANMDAEAKNKLSDEELYSQMRILLIVGHESTSHTINWTLLELARNAEMQTRLRAEIRERESIIRSRGDLQFTVNDLESMPYLTAIIKESLRCNNAAPQVYRMAGQDSILPLSKPITTKSGKLMLELPLPKGTRIIMSVSAYNRNKELWGEDAHEFNPDRWLDGTVKDKRECAVGVYANLMTFGTGHRACLGWRFALIEIQAFLVEIISKFEISLTEKARKVRREACLVMVPTVEGEVGNGVQLPLVISVAPRGDED</sequence>
<comment type="cofactor">
    <cofactor evidence="1 13">
        <name>heme</name>
        <dbReference type="ChEBI" id="CHEBI:30413"/>
    </cofactor>
</comment>
<reference evidence="15 16" key="1">
    <citation type="submission" date="2014-04" db="EMBL/GenBank/DDBJ databases">
        <authorList>
            <consortium name="DOE Joint Genome Institute"/>
            <person name="Kuo A."/>
            <person name="Kohler A."/>
            <person name="Nagy L.G."/>
            <person name="Floudas D."/>
            <person name="Copeland A."/>
            <person name="Barry K.W."/>
            <person name="Cichocki N."/>
            <person name="Veneault-Fourrey C."/>
            <person name="LaButti K."/>
            <person name="Lindquist E.A."/>
            <person name="Lipzen A."/>
            <person name="Lundell T."/>
            <person name="Morin E."/>
            <person name="Murat C."/>
            <person name="Sun H."/>
            <person name="Tunlid A."/>
            <person name="Henrissat B."/>
            <person name="Grigoriev I.V."/>
            <person name="Hibbett D.S."/>
            <person name="Martin F."/>
            <person name="Nordberg H.P."/>
            <person name="Cantor M.N."/>
            <person name="Hua S.X."/>
        </authorList>
    </citation>
    <scope>NUCLEOTIDE SEQUENCE [LARGE SCALE GENOMIC DNA]</scope>
    <source>
        <strain evidence="15 16">Foug A</strain>
    </source>
</reference>
<evidence type="ECO:0000256" key="3">
    <source>
        <dbReference type="ARBA" id="ARBA00004721"/>
    </source>
</evidence>
<evidence type="ECO:0000256" key="11">
    <source>
        <dbReference type="ARBA" id="ARBA00023033"/>
    </source>
</evidence>
<evidence type="ECO:0000313" key="16">
    <source>
        <dbReference type="Proteomes" id="UP000053989"/>
    </source>
</evidence>
<evidence type="ECO:0000256" key="4">
    <source>
        <dbReference type="ARBA" id="ARBA00010617"/>
    </source>
</evidence>
<dbReference type="Gene3D" id="1.10.630.10">
    <property type="entry name" value="Cytochrome P450"/>
    <property type="match status" value="1"/>
</dbReference>
<keyword evidence="11 14" id="KW-0503">Monooxygenase</keyword>